<dbReference type="AlphaFoldDB" id="A0A392QK64"/>
<evidence type="ECO:0000313" key="2">
    <source>
        <dbReference type="Proteomes" id="UP000265520"/>
    </source>
</evidence>
<feature type="non-terminal residue" evidence="1">
    <location>
        <position position="80"/>
    </location>
</feature>
<dbReference type="Proteomes" id="UP000265520">
    <property type="component" value="Unassembled WGS sequence"/>
</dbReference>
<keyword evidence="2" id="KW-1185">Reference proteome</keyword>
<organism evidence="1 2">
    <name type="scientific">Trifolium medium</name>
    <dbReference type="NCBI Taxonomy" id="97028"/>
    <lineage>
        <taxon>Eukaryota</taxon>
        <taxon>Viridiplantae</taxon>
        <taxon>Streptophyta</taxon>
        <taxon>Embryophyta</taxon>
        <taxon>Tracheophyta</taxon>
        <taxon>Spermatophyta</taxon>
        <taxon>Magnoliopsida</taxon>
        <taxon>eudicotyledons</taxon>
        <taxon>Gunneridae</taxon>
        <taxon>Pentapetalae</taxon>
        <taxon>rosids</taxon>
        <taxon>fabids</taxon>
        <taxon>Fabales</taxon>
        <taxon>Fabaceae</taxon>
        <taxon>Papilionoideae</taxon>
        <taxon>50 kb inversion clade</taxon>
        <taxon>NPAAA clade</taxon>
        <taxon>Hologalegina</taxon>
        <taxon>IRL clade</taxon>
        <taxon>Trifolieae</taxon>
        <taxon>Trifolium</taxon>
    </lineage>
</organism>
<reference evidence="1 2" key="1">
    <citation type="journal article" date="2018" name="Front. Plant Sci.">
        <title>Red Clover (Trifolium pratense) and Zigzag Clover (T. medium) - A Picture of Genomic Similarities and Differences.</title>
        <authorList>
            <person name="Dluhosova J."/>
            <person name="Istvanek J."/>
            <person name="Nedelnik J."/>
            <person name="Repkova J."/>
        </authorList>
    </citation>
    <scope>NUCLEOTIDE SEQUENCE [LARGE SCALE GENOMIC DNA]</scope>
    <source>
        <strain evidence="2">cv. 10/8</strain>
        <tissue evidence="1">Leaf</tissue>
    </source>
</reference>
<evidence type="ECO:0000313" key="1">
    <source>
        <dbReference type="EMBL" id="MCI24274.1"/>
    </source>
</evidence>
<accession>A0A392QK64</accession>
<sequence length="80" mass="8804">MITLCVSTIVGVWYHNKFIRITVVHSDFAVILVVEELKELWSMALPITAMNMLVFVRAVVSVLFLGRLGSLELAGGALSI</sequence>
<comment type="caution">
    <text evidence="1">The sequence shown here is derived from an EMBL/GenBank/DDBJ whole genome shotgun (WGS) entry which is preliminary data.</text>
</comment>
<name>A0A392QK64_9FABA</name>
<dbReference type="EMBL" id="LXQA010140544">
    <property type="protein sequence ID" value="MCI24274.1"/>
    <property type="molecule type" value="Genomic_DNA"/>
</dbReference>
<proteinExistence type="predicted"/>
<protein>
    <submittedName>
        <fullName evidence="1">MATE efflux family protein</fullName>
    </submittedName>
</protein>